<accession>A0AAE2VZU1</accession>
<dbReference type="EMBL" id="JAFBRM010000003">
    <property type="protein sequence ID" value="MBM1714635.1"/>
    <property type="molecule type" value="Genomic_DNA"/>
</dbReference>
<evidence type="ECO:0000313" key="3">
    <source>
        <dbReference type="Proteomes" id="UP000732193"/>
    </source>
</evidence>
<comment type="caution">
    <text evidence="2">The sequence shown here is derived from an EMBL/GenBank/DDBJ whole genome shotgun (WGS) entry which is preliminary data.</text>
</comment>
<evidence type="ECO:0000313" key="2">
    <source>
        <dbReference type="EMBL" id="MBM1714635.1"/>
    </source>
</evidence>
<keyword evidence="1" id="KW-0812">Transmembrane</keyword>
<name>A0AAE2VZU1_9RHOB</name>
<dbReference type="AlphaFoldDB" id="A0AAE2VZU1"/>
<gene>
    <name evidence="2" type="ORF">JQV55_13770</name>
</gene>
<organism evidence="2 3">
    <name type="scientific">Sulfitobacter geojensis</name>
    <dbReference type="NCBI Taxonomy" id="1342299"/>
    <lineage>
        <taxon>Bacteria</taxon>
        <taxon>Pseudomonadati</taxon>
        <taxon>Pseudomonadota</taxon>
        <taxon>Alphaproteobacteria</taxon>
        <taxon>Rhodobacterales</taxon>
        <taxon>Roseobacteraceae</taxon>
        <taxon>Sulfitobacter</taxon>
    </lineage>
</organism>
<protein>
    <submittedName>
        <fullName evidence="2">Uncharacterized protein</fullName>
    </submittedName>
</protein>
<evidence type="ECO:0000256" key="1">
    <source>
        <dbReference type="SAM" id="Phobius"/>
    </source>
</evidence>
<sequence>MDRLTPDGISWAPSRRIFLRRVAVIAALTFLGLATVALVCSVYFGLPRAWGFWGAGLLASGFMIEDLLRWRILRSDLWQISQGQLIYDGPDGRSQISLSDIDSAKVQWGTRVVITLTSGQRMLMRHLPYAAATAEQIETARGPRRL</sequence>
<reference evidence="2 3" key="1">
    <citation type="submission" date="2021-01" db="EMBL/GenBank/DDBJ databases">
        <title>Diatom-associated Roseobacters Show Island Model of Population Structure.</title>
        <authorList>
            <person name="Qu L."/>
            <person name="Feng X."/>
            <person name="Chen Y."/>
            <person name="Li L."/>
            <person name="Wang X."/>
            <person name="Hu Z."/>
            <person name="Wang H."/>
            <person name="Luo H."/>
        </authorList>
    </citation>
    <scope>NUCLEOTIDE SEQUENCE [LARGE SCALE GENOMIC DNA]</scope>
    <source>
        <strain evidence="2 3">TR60-84</strain>
    </source>
</reference>
<keyword evidence="3" id="KW-1185">Reference proteome</keyword>
<keyword evidence="1" id="KW-0472">Membrane</keyword>
<feature type="transmembrane region" description="Helical" evidence="1">
    <location>
        <begin position="50"/>
        <end position="68"/>
    </location>
</feature>
<feature type="transmembrane region" description="Helical" evidence="1">
    <location>
        <begin position="21"/>
        <end position="44"/>
    </location>
</feature>
<keyword evidence="1" id="KW-1133">Transmembrane helix</keyword>
<dbReference type="Proteomes" id="UP000732193">
    <property type="component" value="Unassembled WGS sequence"/>
</dbReference>
<proteinExistence type="predicted"/>
<dbReference type="RefSeq" id="WP_203242671.1">
    <property type="nucleotide sequence ID" value="NZ_JAFBRH010000003.1"/>
</dbReference>